<dbReference type="EMBL" id="BARS01020143">
    <property type="protein sequence ID" value="GAG03852.1"/>
    <property type="molecule type" value="Genomic_DNA"/>
</dbReference>
<proteinExistence type="predicted"/>
<dbReference type="Gene3D" id="3.20.20.210">
    <property type="match status" value="1"/>
</dbReference>
<organism evidence="1">
    <name type="scientific">marine sediment metagenome</name>
    <dbReference type="NCBI Taxonomy" id="412755"/>
    <lineage>
        <taxon>unclassified sequences</taxon>
        <taxon>metagenomes</taxon>
        <taxon>ecological metagenomes</taxon>
    </lineage>
</organism>
<dbReference type="AlphaFoldDB" id="X0UXB6"/>
<name>X0UXB6_9ZZZZ</name>
<evidence type="ECO:0008006" key="2">
    <source>
        <dbReference type="Google" id="ProtNLM"/>
    </source>
</evidence>
<evidence type="ECO:0000313" key="1">
    <source>
        <dbReference type="EMBL" id="GAG03852.1"/>
    </source>
</evidence>
<feature type="non-terminal residue" evidence="1">
    <location>
        <position position="1"/>
    </location>
</feature>
<reference evidence="1" key="1">
    <citation type="journal article" date="2014" name="Front. Microbiol.">
        <title>High frequency of phylogenetically diverse reductive dehalogenase-homologous genes in deep subseafloor sedimentary metagenomes.</title>
        <authorList>
            <person name="Kawai M."/>
            <person name="Futagami T."/>
            <person name="Toyoda A."/>
            <person name="Takaki Y."/>
            <person name="Nishi S."/>
            <person name="Hori S."/>
            <person name="Arai W."/>
            <person name="Tsubouchi T."/>
            <person name="Morono Y."/>
            <person name="Uchiyama I."/>
            <person name="Ito T."/>
            <person name="Fujiyama A."/>
            <person name="Inagaki F."/>
            <person name="Takami H."/>
        </authorList>
    </citation>
    <scope>NUCLEOTIDE SEQUENCE</scope>
    <source>
        <strain evidence="1">Expedition CK06-06</strain>
    </source>
</reference>
<accession>X0UXB6</accession>
<protein>
    <recommendedName>
        <fullName evidence="2">Uroporphyrinogen decarboxylase (URO-D) domain-containing protein</fullName>
    </recommendedName>
</protein>
<sequence length="273" mass="31625">DYGLKETRFRTEALGSYRWDPPIKTEEDFRRLHHRNIQVDHQATARNLQRVQDLLGDILQVGLRGEVVCRCKLTRPLIHLRGLEQLMYDMYDSPAFLHRMMSFMRDDKLLEFETYEREGVLSLNNGPEHITGSGCLGHTDELPSSDFNGHVRMKDMWCWGESQETVGVGPGQFYEFVLQYQLPLMERFGLVDYGCCEPLDQKLDLLIEHIPHLRWVAVSPWADREIAADKLGGRYVYVYKPNPSRICSPKPDYEAAEAELRETLEIARGCCVC</sequence>
<feature type="non-terminal residue" evidence="1">
    <location>
        <position position="273"/>
    </location>
</feature>
<comment type="caution">
    <text evidence="1">The sequence shown here is derived from an EMBL/GenBank/DDBJ whole genome shotgun (WGS) entry which is preliminary data.</text>
</comment>
<dbReference type="InterPro" id="IPR038071">
    <property type="entry name" value="UROD/MetE-like_sf"/>
</dbReference>
<gene>
    <name evidence="1" type="ORF">S01H1_32524</name>
</gene>